<evidence type="ECO:0000313" key="2">
    <source>
        <dbReference type="EMBL" id="GIY57929.1"/>
    </source>
</evidence>
<reference evidence="2 3" key="1">
    <citation type="submission" date="2021-06" db="EMBL/GenBank/DDBJ databases">
        <title>Caerostris darwini draft genome.</title>
        <authorList>
            <person name="Kono N."/>
            <person name="Arakawa K."/>
        </authorList>
    </citation>
    <scope>NUCLEOTIDE SEQUENCE [LARGE SCALE GENOMIC DNA]</scope>
</reference>
<feature type="transmembrane region" description="Helical" evidence="1">
    <location>
        <begin position="26"/>
        <end position="46"/>
    </location>
</feature>
<keyword evidence="1" id="KW-0472">Membrane</keyword>
<evidence type="ECO:0000256" key="1">
    <source>
        <dbReference type="SAM" id="Phobius"/>
    </source>
</evidence>
<dbReference type="AlphaFoldDB" id="A0AAV4UJP3"/>
<comment type="caution">
    <text evidence="2">The sequence shown here is derived from an EMBL/GenBank/DDBJ whole genome shotgun (WGS) entry which is preliminary data.</text>
</comment>
<keyword evidence="3" id="KW-1185">Reference proteome</keyword>
<gene>
    <name evidence="2" type="ORF">CDAR_451551</name>
</gene>
<organism evidence="2 3">
    <name type="scientific">Caerostris darwini</name>
    <dbReference type="NCBI Taxonomy" id="1538125"/>
    <lineage>
        <taxon>Eukaryota</taxon>
        <taxon>Metazoa</taxon>
        <taxon>Ecdysozoa</taxon>
        <taxon>Arthropoda</taxon>
        <taxon>Chelicerata</taxon>
        <taxon>Arachnida</taxon>
        <taxon>Araneae</taxon>
        <taxon>Araneomorphae</taxon>
        <taxon>Entelegynae</taxon>
        <taxon>Araneoidea</taxon>
        <taxon>Araneidae</taxon>
        <taxon>Caerostris</taxon>
    </lineage>
</organism>
<keyword evidence="1" id="KW-1133">Transmembrane helix</keyword>
<dbReference type="Proteomes" id="UP001054837">
    <property type="component" value="Unassembled WGS sequence"/>
</dbReference>
<sequence>MSILVTSIASIKYVSSSTLLTPMRVHLLMIFFCIIFHSSQTSMTRVPIKDSLKKLNVVHKKIITGAAVRNLTKGQTMADTLIDTRFKKLTKTSTYPKNTLKDRTFSISWKS</sequence>
<proteinExistence type="predicted"/>
<evidence type="ECO:0000313" key="3">
    <source>
        <dbReference type="Proteomes" id="UP001054837"/>
    </source>
</evidence>
<name>A0AAV4UJP3_9ARAC</name>
<keyword evidence="1" id="KW-0812">Transmembrane</keyword>
<dbReference type="EMBL" id="BPLQ01011448">
    <property type="protein sequence ID" value="GIY57929.1"/>
    <property type="molecule type" value="Genomic_DNA"/>
</dbReference>
<protein>
    <submittedName>
        <fullName evidence="2">Uncharacterized protein</fullName>
    </submittedName>
</protein>
<accession>A0AAV4UJP3</accession>